<dbReference type="EMBL" id="GDJX01022137">
    <property type="protein sequence ID" value="JAT45799.1"/>
    <property type="molecule type" value="Transcribed_RNA"/>
</dbReference>
<name>A0A1D1XTT0_9ARAE</name>
<organism evidence="3">
    <name type="scientific">Anthurium amnicola</name>
    <dbReference type="NCBI Taxonomy" id="1678845"/>
    <lineage>
        <taxon>Eukaryota</taxon>
        <taxon>Viridiplantae</taxon>
        <taxon>Streptophyta</taxon>
        <taxon>Embryophyta</taxon>
        <taxon>Tracheophyta</taxon>
        <taxon>Spermatophyta</taxon>
        <taxon>Magnoliopsida</taxon>
        <taxon>Liliopsida</taxon>
        <taxon>Araceae</taxon>
        <taxon>Pothoideae</taxon>
        <taxon>Potheae</taxon>
        <taxon>Anthurium</taxon>
    </lineage>
</organism>
<evidence type="ECO:0000256" key="2">
    <source>
        <dbReference type="SAM" id="Phobius"/>
    </source>
</evidence>
<feature type="compositionally biased region" description="Polar residues" evidence="1">
    <location>
        <begin position="149"/>
        <end position="160"/>
    </location>
</feature>
<gene>
    <name evidence="3" type="primary">POB3</name>
    <name evidence="3" type="ORF">g.26173</name>
</gene>
<feature type="compositionally biased region" description="Acidic residues" evidence="1">
    <location>
        <begin position="123"/>
        <end position="141"/>
    </location>
</feature>
<keyword evidence="2" id="KW-1133">Transmembrane helix</keyword>
<evidence type="ECO:0000256" key="1">
    <source>
        <dbReference type="SAM" id="MobiDB-lite"/>
    </source>
</evidence>
<feature type="region of interest" description="Disordered" evidence="1">
    <location>
        <begin position="121"/>
        <end position="171"/>
    </location>
</feature>
<dbReference type="AlphaFoldDB" id="A0A1D1XTT0"/>
<keyword evidence="2" id="KW-0812">Transmembrane</keyword>
<proteinExistence type="predicted"/>
<dbReference type="PANTHER" id="PTHR37753">
    <property type="entry name" value="OS01G0940600 PROTEIN"/>
    <property type="match status" value="1"/>
</dbReference>
<accession>A0A1D1XTT0</accession>
<evidence type="ECO:0000313" key="3">
    <source>
        <dbReference type="EMBL" id="JAT45799.1"/>
    </source>
</evidence>
<protein>
    <submittedName>
        <fullName evidence="3">FACT complex subunit POB3</fullName>
    </submittedName>
</protein>
<sequence length="171" mass="18649">MATSLLTSYLNPPMTGHHICIPSRGIHNAFTLPHLCPAAPTLNLGRGTPGRGQLSHLQRHGTRRWEGLVARAGPPSSSVLILAFVFPLSLIIGTIFASIRIADQLDEKYLQELAMNKAIMEEKEAEDESEDELGEDEDDEAAASKDEQLVSTAIQVTSAAPRSRNRPKREA</sequence>
<reference evidence="3" key="1">
    <citation type="submission" date="2015-07" db="EMBL/GenBank/DDBJ databases">
        <title>Transcriptome Assembly of Anthurium amnicola.</title>
        <authorList>
            <person name="Suzuki J."/>
        </authorList>
    </citation>
    <scope>NUCLEOTIDE SEQUENCE</scope>
</reference>
<dbReference type="PANTHER" id="PTHR37753:SF1">
    <property type="entry name" value="OS01G0940600 PROTEIN"/>
    <property type="match status" value="1"/>
</dbReference>
<keyword evidence="2" id="KW-0472">Membrane</keyword>
<feature type="transmembrane region" description="Helical" evidence="2">
    <location>
        <begin position="79"/>
        <end position="99"/>
    </location>
</feature>